<dbReference type="Pfam" id="PF02589">
    <property type="entry name" value="LUD_dom"/>
    <property type="match status" value="1"/>
</dbReference>
<dbReference type="PANTHER" id="PTHR36179">
    <property type="entry name" value="LUD_DOM DOMAIN-CONTAINING PROTEIN"/>
    <property type="match status" value="1"/>
</dbReference>
<comment type="caution">
    <text evidence="2">The sequence shown here is derived from an EMBL/GenBank/DDBJ whole genome shotgun (WGS) entry which is preliminary data.</text>
</comment>
<dbReference type="RefSeq" id="WP_219781363.1">
    <property type="nucleotide sequence ID" value="NZ_JAHXPT010000023.1"/>
</dbReference>
<reference evidence="2 3" key="1">
    <citation type="submission" date="2021-07" db="EMBL/GenBank/DDBJ databases">
        <title>Clostridium weizhouense sp. nov., an anaerobic bacterium isolated from activated sludge of Petroleum wastewater.</title>
        <authorList>
            <person name="Li Q."/>
        </authorList>
    </citation>
    <scope>NUCLEOTIDE SEQUENCE [LARGE SCALE GENOMIC DNA]</scope>
    <source>
        <strain evidence="2 3">YB-6</strain>
    </source>
</reference>
<sequence>MDNNLMWLNEQKILRTIKALEKNNMNGYLVESKKALIEKIEQIIKPESKVAFGGSMTLFESGVMDYLKKGSYNLLDRNRPGITKEEVREIYINAFSSDAYFTSSNAITEEGELYNVDGTGNRVAAMLYGPKKVIVIAGVNKIVPTLDDAIKRNRKLSAPTNAKRLNRLTPCSKVGSCMECNSKERICNEYTLIRRQADNERMHIIFLNESLGY</sequence>
<dbReference type="InterPro" id="IPR024185">
    <property type="entry name" value="FTHF_cligase-like_sf"/>
</dbReference>
<organism evidence="2 3">
    <name type="scientific">Clostridium weizhouense</name>
    <dbReference type="NCBI Taxonomy" id="2859781"/>
    <lineage>
        <taxon>Bacteria</taxon>
        <taxon>Bacillati</taxon>
        <taxon>Bacillota</taxon>
        <taxon>Clostridia</taxon>
        <taxon>Eubacteriales</taxon>
        <taxon>Clostridiaceae</taxon>
        <taxon>Clostridium</taxon>
    </lineage>
</organism>
<accession>A0ABS7AUG9</accession>
<dbReference type="InterPro" id="IPR009501">
    <property type="entry name" value="UCP020269"/>
</dbReference>
<dbReference type="Proteomes" id="UP001519921">
    <property type="component" value="Unassembled WGS sequence"/>
</dbReference>
<gene>
    <name evidence="2" type="ORF">KYD98_17605</name>
</gene>
<dbReference type="PANTHER" id="PTHR36179:SF2">
    <property type="entry name" value="LUD DOMAIN-CONTAINING PROTEIN"/>
    <property type="match status" value="1"/>
</dbReference>
<evidence type="ECO:0000313" key="3">
    <source>
        <dbReference type="Proteomes" id="UP001519921"/>
    </source>
</evidence>
<name>A0ABS7AUG9_9CLOT</name>
<dbReference type="PIRSF" id="PIRSF020269">
    <property type="entry name" value="DUF1121"/>
    <property type="match status" value="1"/>
</dbReference>
<dbReference type="EMBL" id="JAHXPT010000023">
    <property type="protein sequence ID" value="MBW6411898.1"/>
    <property type="molecule type" value="Genomic_DNA"/>
</dbReference>
<feature type="domain" description="LUD" evidence="1">
    <location>
        <begin position="15"/>
        <end position="207"/>
    </location>
</feature>
<keyword evidence="3" id="KW-1185">Reference proteome</keyword>
<dbReference type="InterPro" id="IPR037171">
    <property type="entry name" value="NagB/RpiA_transferase-like"/>
</dbReference>
<evidence type="ECO:0000313" key="2">
    <source>
        <dbReference type="EMBL" id="MBW6411898.1"/>
    </source>
</evidence>
<dbReference type="InterPro" id="IPR003741">
    <property type="entry name" value="LUD_dom"/>
</dbReference>
<proteinExistence type="predicted"/>
<dbReference type="SUPFAM" id="SSF100950">
    <property type="entry name" value="NagB/RpiA/CoA transferase-like"/>
    <property type="match status" value="1"/>
</dbReference>
<protein>
    <submittedName>
        <fullName evidence="2">Lactate utilization protein</fullName>
    </submittedName>
</protein>
<evidence type="ECO:0000259" key="1">
    <source>
        <dbReference type="Pfam" id="PF02589"/>
    </source>
</evidence>
<dbReference type="Gene3D" id="3.40.50.10420">
    <property type="entry name" value="NagB/RpiA/CoA transferase-like"/>
    <property type="match status" value="1"/>
</dbReference>